<feature type="domain" description="Ion transport" evidence="7">
    <location>
        <begin position="96"/>
        <end position="318"/>
    </location>
</feature>
<dbReference type="GO" id="GO:0005227">
    <property type="term" value="F:calcium-activated cation channel activity"/>
    <property type="evidence" value="ECO:0007669"/>
    <property type="project" value="InterPro"/>
</dbReference>
<gene>
    <name evidence="8" type="ORF">TRFO_01051</name>
</gene>
<dbReference type="InterPro" id="IPR005821">
    <property type="entry name" value="Ion_trans_dom"/>
</dbReference>
<dbReference type="GeneID" id="94824584"/>
<keyword evidence="5" id="KW-0175">Coiled coil</keyword>
<dbReference type="GO" id="GO:0006814">
    <property type="term" value="P:sodium ion transport"/>
    <property type="evidence" value="ECO:0007669"/>
    <property type="project" value="TreeGrafter"/>
</dbReference>
<dbReference type="InterPro" id="IPR027359">
    <property type="entry name" value="Volt_channel_dom_sf"/>
</dbReference>
<keyword evidence="9" id="KW-1185">Reference proteome</keyword>
<dbReference type="GO" id="GO:0001669">
    <property type="term" value="C:acrosomal vesicle"/>
    <property type="evidence" value="ECO:0007669"/>
    <property type="project" value="TreeGrafter"/>
</dbReference>
<dbReference type="PANTHER" id="PTHR47077">
    <property type="entry name" value="ION_TRANS DOMAIN-CONTAINING PROTEIN"/>
    <property type="match status" value="1"/>
</dbReference>
<evidence type="ECO:0000256" key="1">
    <source>
        <dbReference type="ARBA" id="ARBA00004141"/>
    </source>
</evidence>
<proteinExistence type="predicted"/>
<dbReference type="VEuPathDB" id="TrichDB:TRFO_01051"/>
<dbReference type="EMBL" id="MLAK01000593">
    <property type="protein sequence ID" value="OHT11155.1"/>
    <property type="molecule type" value="Genomic_DNA"/>
</dbReference>
<dbReference type="AlphaFoldDB" id="A0A1J4KIU7"/>
<protein>
    <submittedName>
        <fullName evidence="8">Cation channel sperm-associated protein 4</fullName>
    </submittedName>
</protein>
<dbReference type="Pfam" id="PF00520">
    <property type="entry name" value="Ion_trans"/>
    <property type="match status" value="1"/>
</dbReference>
<dbReference type="GO" id="GO:0030317">
    <property type="term" value="P:flagellated sperm motility"/>
    <property type="evidence" value="ECO:0007669"/>
    <property type="project" value="InterPro"/>
</dbReference>
<comment type="subcellular location">
    <subcellularLocation>
        <location evidence="1">Membrane</location>
        <topology evidence="1">Multi-pass membrane protein</topology>
    </subcellularLocation>
</comment>
<dbReference type="SUPFAM" id="SSF81324">
    <property type="entry name" value="Voltage-gated potassium channels"/>
    <property type="match status" value="1"/>
</dbReference>
<keyword evidence="2 6" id="KW-0812">Transmembrane</keyword>
<evidence type="ECO:0000259" key="7">
    <source>
        <dbReference type="Pfam" id="PF00520"/>
    </source>
</evidence>
<reference evidence="8" key="1">
    <citation type="submission" date="2016-10" db="EMBL/GenBank/DDBJ databases">
        <authorList>
            <person name="Benchimol M."/>
            <person name="Almeida L.G."/>
            <person name="Vasconcelos A.T."/>
            <person name="Perreira-Neves A."/>
            <person name="Rosa I.A."/>
            <person name="Tasca T."/>
            <person name="Bogo M.R."/>
            <person name="de Souza W."/>
        </authorList>
    </citation>
    <scope>NUCLEOTIDE SEQUENCE [LARGE SCALE GENOMIC DNA]</scope>
    <source>
        <strain evidence="8">K</strain>
    </source>
</reference>
<evidence type="ECO:0000313" key="9">
    <source>
        <dbReference type="Proteomes" id="UP000179807"/>
    </source>
</evidence>
<feature type="coiled-coil region" evidence="5">
    <location>
        <begin position="379"/>
        <end position="406"/>
    </location>
</feature>
<feature type="transmembrane region" description="Helical" evidence="6">
    <location>
        <begin position="223"/>
        <end position="242"/>
    </location>
</feature>
<dbReference type="Gene3D" id="1.10.287.70">
    <property type="match status" value="1"/>
</dbReference>
<evidence type="ECO:0000256" key="3">
    <source>
        <dbReference type="ARBA" id="ARBA00022989"/>
    </source>
</evidence>
<feature type="transmembrane region" description="Helical" evidence="6">
    <location>
        <begin position="249"/>
        <end position="266"/>
    </location>
</feature>
<feature type="transmembrane region" description="Helical" evidence="6">
    <location>
        <begin position="127"/>
        <end position="149"/>
    </location>
</feature>
<dbReference type="GO" id="GO:0097228">
    <property type="term" value="C:sperm principal piece"/>
    <property type="evidence" value="ECO:0007669"/>
    <property type="project" value="TreeGrafter"/>
</dbReference>
<keyword evidence="3 6" id="KW-1133">Transmembrane helix</keyword>
<feature type="transmembrane region" description="Helical" evidence="6">
    <location>
        <begin position="161"/>
        <end position="178"/>
    </location>
</feature>
<evidence type="ECO:0000256" key="6">
    <source>
        <dbReference type="SAM" id="Phobius"/>
    </source>
</evidence>
<comment type="caution">
    <text evidence="8">The sequence shown here is derived from an EMBL/GenBank/DDBJ whole genome shotgun (WGS) entry which is preliminary data.</text>
</comment>
<dbReference type="OrthoDB" id="2984333at2759"/>
<evidence type="ECO:0000256" key="2">
    <source>
        <dbReference type="ARBA" id="ARBA00022692"/>
    </source>
</evidence>
<keyword evidence="4 6" id="KW-0472">Membrane</keyword>
<feature type="transmembrane region" description="Helical" evidence="6">
    <location>
        <begin position="286"/>
        <end position="311"/>
    </location>
</feature>
<evidence type="ECO:0000256" key="4">
    <source>
        <dbReference type="ARBA" id="ARBA00023136"/>
    </source>
</evidence>
<evidence type="ECO:0000256" key="5">
    <source>
        <dbReference type="SAM" id="Coils"/>
    </source>
</evidence>
<evidence type="ECO:0000313" key="8">
    <source>
        <dbReference type="EMBL" id="OHT11155.1"/>
    </source>
</evidence>
<sequence length="406" mass="46899">MLHIPPSDYHNAYSISLSPLYLQNAKKQDNPNDSQQLIYPIEQAYPKVISDERERLRNKKGSKRSKSFSKIVNVSDEEDILYKFRNRFIKLILQHLAFKIFMVVVIILNIVVLALDSLRHHKNEKSIYSALDVVCVTIYVFEIIINWISDFYGYWTDGWNVFDFLIIVISVIGLVIDVSFENSTIEALRVMKSMRVFRIVHRLIVYLPIHNTIFLALPMILLILLAFFIIIFIYTVIGITIFAADIPELFGSLTNALYTLFVAVTLENWPSIMDAAEKAGVYTSAAFFLITFTTLMTVIAMTLIIGILTSFMQRKRSQMSKDLKENNKRKKVIKDKNNYSLHPPPSKNQLSWSTQNPIFENPSFHHVDVSSLAKMHAVRNAMKENQNELRENLIKLSELIEKARQT</sequence>
<dbReference type="GO" id="GO:0036128">
    <property type="term" value="C:CatSper complex"/>
    <property type="evidence" value="ECO:0007669"/>
    <property type="project" value="InterPro"/>
</dbReference>
<dbReference type="Gene3D" id="1.20.120.350">
    <property type="entry name" value="Voltage-gated potassium channels. Chain C"/>
    <property type="match status" value="1"/>
</dbReference>
<dbReference type="GO" id="GO:0005245">
    <property type="term" value="F:voltage-gated calcium channel activity"/>
    <property type="evidence" value="ECO:0007669"/>
    <property type="project" value="TreeGrafter"/>
</dbReference>
<accession>A0A1J4KIU7</accession>
<dbReference type="RefSeq" id="XP_068364291.1">
    <property type="nucleotide sequence ID" value="XM_068489880.1"/>
</dbReference>
<feature type="transmembrane region" description="Helical" evidence="6">
    <location>
        <begin position="96"/>
        <end position="115"/>
    </location>
</feature>
<name>A0A1J4KIU7_9EUKA</name>
<organism evidence="8 9">
    <name type="scientific">Tritrichomonas foetus</name>
    <dbReference type="NCBI Taxonomy" id="1144522"/>
    <lineage>
        <taxon>Eukaryota</taxon>
        <taxon>Metamonada</taxon>
        <taxon>Parabasalia</taxon>
        <taxon>Tritrichomonadida</taxon>
        <taxon>Tritrichomonadidae</taxon>
        <taxon>Tritrichomonas</taxon>
    </lineage>
</organism>
<dbReference type="GO" id="GO:0048240">
    <property type="term" value="P:sperm capacitation"/>
    <property type="evidence" value="ECO:0007669"/>
    <property type="project" value="TreeGrafter"/>
</dbReference>
<feature type="transmembrane region" description="Helical" evidence="6">
    <location>
        <begin position="199"/>
        <end position="217"/>
    </location>
</feature>
<dbReference type="PANTHER" id="PTHR47077:SF1">
    <property type="entry name" value="CATION CHANNEL SPERM-ASSOCIATED PROTEIN 4"/>
    <property type="match status" value="1"/>
</dbReference>
<dbReference type="Proteomes" id="UP000179807">
    <property type="component" value="Unassembled WGS sequence"/>
</dbReference>
<dbReference type="InterPro" id="IPR028744">
    <property type="entry name" value="CatSper4"/>
</dbReference>